<keyword evidence="1" id="KW-0812">Transmembrane</keyword>
<evidence type="ECO:0000313" key="3">
    <source>
        <dbReference type="Proteomes" id="UP001260188"/>
    </source>
</evidence>
<protein>
    <recommendedName>
        <fullName evidence="4">ABC transporter permease</fullName>
    </recommendedName>
</protein>
<dbReference type="Proteomes" id="UP001260188">
    <property type="component" value="Unassembled WGS sequence"/>
</dbReference>
<dbReference type="EMBL" id="JAVIZA010000001">
    <property type="protein sequence ID" value="MDR6165877.1"/>
    <property type="molecule type" value="Genomic_DNA"/>
</dbReference>
<feature type="transmembrane region" description="Helical" evidence="1">
    <location>
        <begin position="281"/>
        <end position="303"/>
    </location>
</feature>
<sequence length="354" mass="36804">MKMRSIASEVLRNVVSGTARVPLLGLLLALTAGLAAGADVAAVHGLQNQARTFITGGGATRMLVAEDSVDRARCESLDWYRSVQASGALRQAEDLPLDALAGAGFPVYEVTAGFASLLDVESASEGAWVSEPLAESLGVATGSTLATDGRDLKVAGIFAYPDDGRDARLEYAIVMPVEGAGVFDECWMRAWPQGPDDDGLLRQALASEASTGTEVSLTQLNRSMGTSFTGTAMFDDRLTRWAPAVAAAAGLLIGFAAVRARRLEHASALHAGQSRGAMTSTAVLEAVVWSLAGAVFAGAVIYLSAGALAPENVAWVPAAMLPSLVASFGTALAGVFLGTLTVREADLFRLFKER</sequence>
<name>A0ABU1HW61_9MICO</name>
<evidence type="ECO:0000313" key="2">
    <source>
        <dbReference type="EMBL" id="MDR6165877.1"/>
    </source>
</evidence>
<evidence type="ECO:0008006" key="4">
    <source>
        <dbReference type="Google" id="ProtNLM"/>
    </source>
</evidence>
<keyword evidence="3" id="KW-1185">Reference proteome</keyword>
<accession>A0ABU1HW61</accession>
<feature type="transmembrane region" description="Helical" evidence="1">
    <location>
        <begin position="241"/>
        <end position="260"/>
    </location>
</feature>
<organism evidence="2 3">
    <name type="scientific">Microbacterium paludicola</name>
    <dbReference type="NCBI Taxonomy" id="300019"/>
    <lineage>
        <taxon>Bacteria</taxon>
        <taxon>Bacillati</taxon>
        <taxon>Actinomycetota</taxon>
        <taxon>Actinomycetes</taxon>
        <taxon>Micrococcales</taxon>
        <taxon>Microbacteriaceae</taxon>
        <taxon>Microbacterium</taxon>
    </lineage>
</organism>
<keyword evidence="1" id="KW-1133">Transmembrane helix</keyword>
<dbReference type="RefSeq" id="WP_309664073.1">
    <property type="nucleotide sequence ID" value="NZ_JAVIZA010000001.1"/>
</dbReference>
<evidence type="ECO:0000256" key="1">
    <source>
        <dbReference type="SAM" id="Phobius"/>
    </source>
</evidence>
<feature type="transmembrane region" description="Helical" evidence="1">
    <location>
        <begin position="315"/>
        <end position="342"/>
    </location>
</feature>
<comment type="caution">
    <text evidence="2">The sequence shown here is derived from an EMBL/GenBank/DDBJ whole genome shotgun (WGS) entry which is preliminary data.</text>
</comment>
<proteinExistence type="predicted"/>
<reference evidence="2 3" key="1">
    <citation type="submission" date="2023-08" db="EMBL/GenBank/DDBJ databases">
        <title>Functional and genomic diversity of the sorghum phyllosphere microbiome.</title>
        <authorList>
            <person name="Shade A."/>
        </authorList>
    </citation>
    <scope>NUCLEOTIDE SEQUENCE [LARGE SCALE GENOMIC DNA]</scope>
    <source>
        <strain evidence="2 3">SORGH_AS_0919</strain>
    </source>
</reference>
<gene>
    <name evidence="2" type="ORF">QE367_000081</name>
</gene>
<keyword evidence="1" id="KW-0472">Membrane</keyword>